<gene>
    <name evidence="1" type="ORF">IFM46972_03180</name>
</gene>
<name>A0A8H3NFT2_9EURO</name>
<organism evidence="1 2">
    <name type="scientific">Aspergillus udagawae</name>
    <dbReference type="NCBI Taxonomy" id="91492"/>
    <lineage>
        <taxon>Eukaryota</taxon>
        <taxon>Fungi</taxon>
        <taxon>Dikarya</taxon>
        <taxon>Ascomycota</taxon>
        <taxon>Pezizomycotina</taxon>
        <taxon>Eurotiomycetes</taxon>
        <taxon>Eurotiomycetidae</taxon>
        <taxon>Eurotiales</taxon>
        <taxon>Aspergillaceae</taxon>
        <taxon>Aspergillus</taxon>
        <taxon>Aspergillus subgen. Fumigati</taxon>
    </lineage>
</organism>
<reference evidence="1 2" key="1">
    <citation type="submission" date="2020-01" db="EMBL/GenBank/DDBJ databases">
        <title>Draft genome sequence of Aspergillus udagawae IFM 46972.</title>
        <authorList>
            <person name="Takahashi H."/>
            <person name="Yaguchi T."/>
        </authorList>
    </citation>
    <scope>NUCLEOTIDE SEQUENCE [LARGE SCALE GENOMIC DNA]</scope>
    <source>
        <strain evidence="1 2">IFM 46972</strain>
    </source>
</reference>
<dbReference type="Proteomes" id="UP000465221">
    <property type="component" value="Unassembled WGS sequence"/>
</dbReference>
<accession>A0A8H3NFT2</accession>
<proteinExistence type="predicted"/>
<dbReference type="AlphaFoldDB" id="A0A8H3NFT2"/>
<comment type="caution">
    <text evidence="1">The sequence shown here is derived from an EMBL/GenBank/DDBJ whole genome shotgun (WGS) entry which is preliminary data.</text>
</comment>
<dbReference type="EMBL" id="BLKC01000016">
    <property type="protein sequence ID" value="GFF31265.1"/>
    <property type="molecule type" value="Genomic_DNA"/>
</dbReference>
<sequence length="129" mass="14509">MPIQYNWPARGAHSTGDPGDECWTLGPISMRIDLEEIWKVGLPSLKAIYSEDQRQSLSCAIGTIVGIISNRAIGFPNGKVQTCLCLLLPRVLQFRPTQESHSWRGILRTELYTWPLTGTPLLFWWPGEG</sequence>
<evidence type="ECO:0000313" key="2">
    <source>
        <dbReference type="Proteomes" id="UP000465221"/>
    </source>
</evidence>
<protein>
    <submittedName>
        <fullName evidence="1">Uncharacterized protein</fullName>
    </submittedName>
</protein>
<evidence type="ECO:0000313" key="1">
    <source>
        <dbReference type="EMBL" id="GFF31265.1"/>
    </source>
</evidence>